<dbReference type="OrthoDB" id="46868at2759"/>
<evidence type="ECO:0000256" key="10">
    <source>
        <dbReference type="SAM" id="MobiDB-lite"/>
    </source>
</evidence>
<feature type="transmembrane region" description="Helical" evidence="11">
    <location>
        <begin position="293"/>
        <end position="316"/>
    </location>
</feature>
<dbReference type="KEGG" id="cci:CC1G_03557"/>
<evidence type="ECO:0000256" key="7">
    <source>
        <dbReference type="ARBA" id="ARBA00023054"/>
    </source>
</evidence>
<comment type="subcellular location">
    <subcellularLocation>
        <location evidence="1">Endoplasmic reticulum membrane</location>
        <topology evidence="1">Single-pass type IV membrane protein</topology>
    </subcellularLocation>
</comment>
<dbReference type="VEuPathDB" id="FungiDB:CC1G_03557"/>
<comment type="similarity">
    <text evidence="9">Belongs to the SEC20 family.</text>
</comment>
<evidence type="ECO:0000256" key="2">
    <source>
        <dbReference type="ARBA" id="ARBA00022448"/>
    </source>
</evidence>
<dbReference type="GO" id="GO:0031201">
    <property type="term" value="C:SNARE complex"/>
    <property type="evidence" value="ECO:0007669"/>
    <property type="project" value="TreeGrafter"/>
</dbReference>
<feature type="compositionally biased region" description="Polar residues" evidence="10">
    <location>
        <begin position="338"/>
        <end position="352"/>
    </location>
</feature>
<dbReference type="GO" id="GO:0005789">
    <property type="term" value="C:endoplasmic reticulum membrane"/>
    <property type="evidence" value="ECO:0007669"/>
    <property type="project" value="UniProtKB-SubCell"/>
</dbReference>
<evidence type="ECO:0000256" key="5">
    <source>
        <dbReference type="ARBA" id="ARBA00022892"/>
    </source>
</evidence>
<evidence type="ECO:0000256" key="1">
    <source>
        <dbReference type="ARBA" id="ARBA00004163"/>
    </source>
</evidence>
<feature type="compositionally biased region" description="Low complexity" evidence="10">
    <location>
        <begin position="324"/>
        <end position="337"/>
    </location>
</feature>
<feature type="domain" description="Sec20 C-terminal" evidence="12">
    <location>
        <begin position="165"/>
        <end position="254"/>
    </location>
</feature>
<reference evidence="13 14" key="1">
    <citation type="journal article" date="2010" name="Proc. Natl. Acad. Sci. U.S.A.">
        <title>Insights into evolution of multicellular fungi from the assembled chromosomes of the mushroom Coprinopsis cinerea (Coprinus cinereus).</title>
        <authorList>
            <person name="Stajich J.E."/>
            <person name="Wilke S.K."/>
            <person name="Ahren D."/>
            <person name="Au C.H."/>
            <person name="Birren B.W."/>
            <person name="Borodovsky M."/>
            <person name="Burns C."/>
            <person name="Canback B."/>
            <person name="Casselton L.A."/>
            <person name="Cheng C.K."/>
            <person name="Deng J."/>
            <person name="Dietrich F.S."/>
            <person name="Fargo D.C."/>
            <person name="Farman M.L."/>
            <person name="Gathman A.C."/>
            <person name="Goldberg J."/>
            <person name="Guigo R."/>
            <person name="Hoegger P.J."/>
            <person name="Hooker J.B."/>
            <person name="Huggins A."/>
            <person name="James T.Y."/>
            <person name="Kamada T."/>
            <person name="Kilaru S."/>
            <person name="Kodira C."/>
            <person name="Kues U."/>
            <person name="Kupfer D."/>
            <person name="Kwan H.S."/>
            <person name="Lomsadze A."/>
            <person name="Li W."/>
            <person name="Lilly W.W."/>
            <person name="Ma L.J."/>
            <person name="Mackey A.J."/>
            <person name="Manning G."/>
            <person name="Martin F."/>
            <person name="Muraguchi H."/>
            <person name="Natvig D.O."/>
            <person name="Palmerini H."/>
            <person name="Ramesh M.A."/>
            <person name="Rehmeyer C.J."/>
            <person name="Roe B.A."/>
            <person name="Shenoy N."/>
            <person name="Stanke M."/>
            <person name="Ter-Hovhannisyan V."/>
            <person name="Tunlid A."/>
            <person name="Velagapudi R."/>
            <person name="Vision T.J."/>
            <person name="Zeng Q."/>
            <person name="Zolan M.E."/>
            <person name="Pukkila P.J."/>
        </authorList>
    </citation>
    <scope>NUCLEOTIDE SEQUENCE [LARGE SCALE GENOMIC DNA]</scope>
    <source>
        <strain evidence="14">Okayama-7 / 130 / ATCC MYA-4618 / FGSC 9003</strain>
    </source>
</reference>
<protein>
    <recommendedName>
        <fullName evidence="12">Sec20 C-terminal domain-containing protein</fullName>
    </recommendedName>
</protein>
<dbReference type="InterPro" id="IPR056173">
    <property type="entry name" value="Sec20_C"/>
</dbReference>
<evidence type="ECO:0000313" key="13">
    <source>
        <dbReference type="EMBL" id="EAU89292.1"/>
    </source>
</evidence>
<feature type="compositionally biased region" description="Basic and acidic residues" evidence="10">
    <location>
        <begin position="129"/>
        <end position="139"/>
    </location>
</feature>
<evidence type="ECO:0000256" key="11">
    <source>
        <dbReference type="SAM" id="Phobius"/>
    </source>
</evidence>
<evidence type="ECO:0000256" key="9">
    <source>
        <dbReference type="ARBA" id="ARBA00037934"/>
    </source>
</evidence>
<keyword evidence="8 11" id="KW-0472">Membrane</keyword>
<organism evidence="13 14">
    <name type="scientific">Coprinopsis cinerea (strain Okayama-7 / 130 / ATCC MYA-4618 / FGSC 9003)</name>
    <name type="common">Inky cap fungus</name>
    <name type="synonym">Hormographiella aspergillata</name>
    <dbReference type="NCBI Taxonomy" id="240176"/>
    <lineage>
        <taxon>Eukaryota</taxon>
        <taxon>Fungi</taxon>
        <taxon>Dikarya</taxon>
        <taxon>Basidiomycota</taxon>
        <taxon>Agaricomycotina</taxon>
        <taxon>Agaricomycetes</taxon>
        <taxon>Agaricomycetidae</taxon>
        <taxon>Agaricales</taxon>
        <taxon>Agaricineae</taxon>
        <taxon>Psathyrellaceae</taxon>
        <taxon>Coprinopsis</taxon>
    </lineage>
</organism>
<feature type="transmembrane region" description="Helical" evidence="11">
    <location>
        <begin position="262"/>
        <end position="281"/>
    </location>
</feature>
<dbReference type="eggNOG" id="ENOG502S7WD">
    <property type="taxonomic scope" value="Eukaryota"/>
</dbReference>
<keyword evidence="3 11" id="KW-0812">Transmembrane</keyword>
<dbReference type="EMBL" id="AACS02000009">
    <property type="protein sequence ID" value="EAU89292.1"/>
    <property type="molecule type" value="Genomic_DNA"/>
</dbReference>
<feature type="compositionally biased region" description="Polar residues" evidence="10">
    <location>
        <begin position="359"/>
        <end position="369"/>
    </location>
</feature>
<keyword evidence="7" id="KW-0175">Coiled coil</keyword>
<feature type="region of interest" description="Disordered" evidence="10">
    <location>
        <begin position="324"/>
        <end position="369"/>
    </location>
</feature>
<dbReference type="GO" id="GO:0005484">
    <property type="term" value="F:SNAP receptor activity"/>
    <property type="evidence" value="ECO:0007669"/>
    <property type="project" value="InterPro"/>
</dbReference>
<dbReference type="Pfam" id="PF03908">
    <property type="entry name" value="Sec20"/>
    <property type="match status" value="1"/>
</dbReference>
<dbReference type="GO" id="GO:0006890">
    <property type="term" value="P:retrograde vesicle-mediated transport, Golgi to endoplasmic reticulum"/>
    <property type="evidence" value="ECO:0007669"/>
    <property type="project" value="InterPro"/>
</dbReference>
<dbReference type="GeneID" id="6009030"/>
<evidence type="ECO:0000256" key="4">
    <source>
        <dbReference type="ARBA" id="ARBA00022824"/>
    </source>
</evidence>
<comment type="caution">
    <text evidence="13">The sequence shown here is derived from an EMBL/GenBank/DDBJ whole genome shotgun (WGS) entry which is preliminary data.</text>
</comment>
<evidence type="ECO:0000259" key="12">
    <source>
        <dbReference type="Pfam" id="PF03908"/>
    </source>
</evidence>
<dbReference type="OMA" id="IAFWWTR"/>
<feature type="region of interest" description="Disordered" evidence="10">
    <location>
        <begin position="115"/>
        <end position="139"/>
    </location>
</feature>
<sequence>MPPLPTKFSEEAQDLITNLERRQSHLVNSQIPELRDCKGPLTLQQSLADELREDLVVFSRHVENLDAMVDDQKGERTRRELSKVVEEFRSSLQDLRAKTRSAVLTSKKTIDALQRSRRNELLFQPSTPDSEKQPTNEKYRYTLPPSDPHFLPNNPNSSDTVEAAQSSLTAAMQRTLTSLQAELERSVLTNQLLQSSTASLQATSNQHDSLNTAILTTRTIVTALEKSDWLDRVLILSAFGFFLLVVLFIVKQRVVDRGVGMVLWWFKWIPGIGYSTSSVMAGSGVDLEKGVKAAASTVSTATSLGSVIASSVVAAASSAMSTQSSSVDSSSLPSEPSDTTISSTLSIAVSTASEEDTPRTTSTINHEEL</sequence>
<dbReference type="PANTHER" id="PTHR12825">
    <property type="entry name" value="BNIP1-RELATED"/>
    <property type="match status" value="1"/>
</dbReference>
<dbReference type="STRING" id="240176.A8NCJ9"/>
<dbReference type="PANTHER" id="PTHR12825:SF0">
    <property type="entry name" value="VESICLE TRANSPORT PROTEIN SEC20"/>
    <property type="match status" value="1"/>
</dbReference>
<evidence type="ECO:0000256" key="3">
    <source>
        <dbReference type="ARBA" id="ARBA00022692"/>
    </source>
</evidence>
<feature type="transmembrane region" description="Helical" evidence="11">
    <location>
        <begin position="229"/>
        <end position="250"/>
    </location>
</feature>
<dbReference type="InParanoid" id="A8NCJ9"/>
<keyword evidence="14" id="KW-1185">Reference proteome</keyword>
<proteinExistence type="inferred from homology"/>
<evidence type="ECO:0000256" key="6">
    <source>
        <dbReference type="ARBA" id="ARBA00022989"/>
    </source>
</evidence>
<keyword evidence="5" id="KW-0931">ER-Golgi transport</keyword>
<evidence type="ECO:0000313" key="14">
    <source>
        <dbReference type="Proteomes" id="UP000001861"/>
    </source>
</evidence>
<accession>A8NCJ9</accession>
<gene>
    <name evidence="13" type="ORF">CC1G_03557</name>
</gene>
<keyword evidence="6 11" id="KW-1133">Transmembrane helix</keyword>
<keyword evidence="2" id="KW-0813">Transport</keyword>
<dbReference type="RefSeq" id="XP_001832543.1">
    <property type="nucleotide sequence ID" value="XM_001832491.1"/>
</dbReference>
<keyword evidence="4" id="KW-0256">Endoplasmic reticulum</keyword>
<evidence type="ECO:0000256" key="8">
    <source>
        <dbReference type="ARBA" id="ARBA00023136"/>
    </source>
</evidence>
<dbReference type="AlphaFoldDB" id="A8NCJ9"/>
<name>A8NCJ9_COPC7</name>
<dbReference type="Proteomes" id="UP000001861">
    <property type="component" value="Unassembled WGS sequence"/>
</dbReference>
<dbReference type="InterPro" id="IPR005606">
    <property type="entry name" value="Sec20"/>
</dbReference>
<dbReference type="FunCoup" id="A8NCJ9">
    <property type="interactions" value="53"/>
</dbReference>